<dbReference type="AlphaFoldDB" id="A0A1J4TVI0"/>
<keyword evidence="1" id="KW-1133">Transmembrane helix</keyword>
<evidence type="ECO:0000313" key="2">
    <source>
        <dbReference type="EMBL" id="OIO15027.1"/>
    </source>
</evidence>
<sequence length="430" mass="49336">MNTQHPINYEIKDLDDSNSTSFPKKYFPFLIIGMVIIGLVSSLLYYLSNKPNLLLNTQKNNPVQQLISPTLKILSTVENNISKANEGLIMYYVKDHNLYGANVDGSKIIKLESDIEELDSVSPDGKIYLFRQYLQSDPVLRKMEKNPKVRTILKSISDKTLIIDALVVESHWSSDSHLVVIGTMANDYTNSNEKFQIVDTISFNSIEMKPLEQSSYMLAIMNNKHLLLRRNLSDSESTDQQNIEVYDFDPITDIKTSIAKINIQSPLGKLSFDNKMYSYSNTLNLEVLNLITKEKKEYTNYSSSNQNIVWSTSWSPSNTHIAFQDSGRIGILDLKNSNIDYISEDNIIPLYSENQKYGFRISDLNSEGWLNASKLFFKSEAVYSLIDLDHARTSDWVRSDKYWLYDLDSKQITPLSWIDNSRVLFINDPN</sequence>
<feature type="transmembrane region" description="Helical" evidence="1">
    <location>
        <begin position="26"/>
        <end position="47"/>
    </location>
</feature>
<dbReference type="EMBL" id="MNUY01000020">
    <property type="protein sequence ID" value="OIO15027.1"/>
    <property type="molecule type" value="Genomic_DNA"/>
</dbReference>
<dbReference type="Proteomes" id="UP000183120">
    <property type="component" value="Unassembled WGS sequence"/>
</dbReference>
<evidence type="ECO:0000256" key="1">
    <source>
        <dbReference type="SAM" id="Phobius"/>
    </source>
</evidence>
<protein>
    <submittedName>
        <fullName evidence="2">Uncharacterized protein</fullName>
    </submittedName>
</protein>
<reference evidence="2 3" key="1">
    <citation type="journal article" date="2016" name="Environ. Microbiol.">
        <title>Genomic resolution of a cold subsurface aquifer community provides metabolic insights for novel microbes adapted to high CO concentrations.</title>
        <authorList>
            <person name="Probst A.J."/>
            <person name="Castelle C.J."/>
            <person name="Singh A."/>
            <person name="Brown C.T."/>
            <person name="Anantharaman K."/>
            <person name="Sharon I."/>
            <person name="Hug L.A."/>
            <person name="Burstein D."/>
            <person name="Emerson J.B."/>
            <person name="Thomas B.C."/>
            <person name="Banfield J.F."/>
        </authorList>
    </citation>
    <scope>NUCLEOTIDE SEQUENCE [LARGE SCALE GENOMIC DNA]</scope>
    <source>
        <strain evidence="2">CG1_02_37_22</strain>
    </source>
</reference>
<accession>A0A1J4TVI0</accession>
<keyword evidence="1" id="KW-0812">Transmembrane</keyword>
<proteinExistence type="predicted"/>
<dbReference type="SUPFAM" id="SSF82171">
    <property type="entry name" value="DPP6 N-terminal domain-like"/>
    <property type="match status" value="1"/>
</dbReference>
<comment type="caution">
    <text evidence="2">The sequence shown here is derived from an EMBL/GenBank/DDBJ whole genome shotgun (WGS) entry which is preliminary data.</text>
</comment>
<gene>
    <name evidence="2" type="ORF">AUJ73_01435</name>
</gene>
<keyword evidence="1" id="KW-0472">Membrane</keyword>
<organism evidence="2 3">
    <name type="scientific">Candidatus Gottesmanbacteria bacterium CG1_02_37_22</name>
    <dbReference type="NCBI Taxonomy" id="1805209"/>
    <lineage>
        <taxon>Bacteria</taxon>
        <taxon>Candidatus Gottesmaniibacteriota</taxon>
    </lineage>
</organism>
<dbReference type="STRING" id="1805209.AUJ73_01435"/>
<name>A0A1J4TVI0_9BACT</name>
<evidence type="ECO:0000313" key="3">
    <source>
        <dbReference type="Proteomes" id="UP000183120"/>
    </source>
</evidence>